<name>A0ABN1TAF5_9ACTN</name>
<sequence length="89" mass="10366">MASPREDAKARAREIAKALHMLYGRPPSITWTEEGHLRVSLRLTEQPDEALTMATLRVMEQGDRYGHINRLDWQAIWTDVHVKMPEEKQ</sequence>
<accession>A0ABN1TAF5</accession>
<evidence type="ECO:0000313" key="2">
    <source>
        <dbReference type="Proteomes" id="UP001500037"/>
    </source>
</evidence>
<keyword evidence="2" id="KW-1185">Reference proteome</keyword>
<proteinExistence type="predicted"/>
<evidence type="ECO:0000313" key="1">
    <source>
        <dbReference type="EMBL" id="GAA1071125.1"/>
    </source>
</evidence>
<gene>
    <name evidence="1" type="ORF">GCM10009665_78660</name>
</gene>
<dbReference type="EMBL" id="BAAALF010000421">
    <property type="protein sequence ID" value="GAA1071125.1"/>
    <property type="molecule type" value="Genomic_DNA"/>
</dbReference>
<protein>
    <submittedName>
        <fullName evidence="1">Uncharacterized protein</fullName>
    </submittedName>
</protein>
<dbReference type="Proteomes" id="UP001500037">
    <property type="component" value="Unassembled WGS sequence"/>
</dbReference>
<organism evidence="1 2">
    <name type="scientific">Kitasatospora nipponensis</name>
    <dbReference type="NCBI Taxonomy" id="258049"/>
    <lineage>
        <taxon>Bacteria</taxon>
        <taxon>Bacillati</taxon>
        <taxon>Actinomycetota</taxon>
        <taxon>Actinomycetes</taxon>
        <taxon>Kitasatosporales</taxon>
        <taxon>Streptomycetaceae</taxon>
        <taxon>Kitasatospora</taxon>
    </lineage>
</organism>
<comment type="caution">
    <text evidence="1">The sequence shown here is derived from an EMBL/GenBank/DDBJ whole genome shotgun (WGS) entry which is preliminary data.</text>
</comment>
<reference evidence="1 2" key="1">
    <citation type="journal article" date="2019" name="Int. J. Syst. Evol. Microbiol.">
        <title>The Global Catalogue of Microorganisms (GCM) 10K type strain sequencing project: providing services to taxonomists for standard genome sequencing and annotation.</title>
        <authorList>
            <consortium name="The Broad Institute Genomics Platform"/>
            <consortium name="The Broad Institute Genome Sequencing Center for Infectious Disease"/>
            <person name="Wu L."/>
            <person name="Ma J."/>
        </authorList>
    </citation>
    <scope>NUCLEOTIDE SEQUENCE [LARGE SCALE GENOMIC DNA]</scope>
    <source>
        <strain evidence="1 2">JCM 13004</strain>
    </source>
</reference>